<comment type="similarity">
    <text evidence="2">Belongs to the helicase family. PIF1 subfamily.</text>
</comment>
<dbReference type="InterPro" id="IPR027417">
    <property type="entry name" value="P-loop_NTPase"/>
</dbReference>
<proteinExistence type="inferred from homology"/>
<keyword evidence="6" id="KW-0378">Hydrolase</keyword>
<evidence type="ECO:0000313" key="9">
    <source>
        <dbReference type="EMBL" id="CAD2222944.1"/>
    </source>
</evidence>
<keyword evidence="4 6" id="KW-0233">DNA recombination</keyword>
<keyword evidence="6" id="KW-0547">Nucleotide-binding</keyword>
<dbReference type="CDD" id="cd18037">
    <property type="entry name" value="DEXSc_Pif1_like"/>
    <property type="match status" value="1"/>
</dbReference>
<comment type="subunit">
    <text evidence="3">Monomer.</text>
</comment>
<dbReference type="Proteomes" id="UP000515908">
    <property type="component" value="Chromosome 29"/>
</dbReference>
<dbReference type="InterPro" id="IPR051055">
    <property type="entry name" value="PIF1_helicase"/>
</dbReference>
<gene>
    <name evidence="9" type="ORF">ADEAN_001050000</name>
</gene>
<evidence type="ECO:0000256" key="6">
    <source>
        <dbReference type="RuleBase" id="RU363044"/>
    </source>
</evidence>
<dbReference type="GO" id="GO:0000723">
    <property type="term" value="P:telomere maintenance"/>
    <property type="evidence" value="ECO:0007669"/>
    <property type="project" value="InterPro"/>
</dbReference>
<dbReference type="EC" id="5.6.2.3" evidence="6"/>
<comment type="catalytic activity">
    <reaction evidence="5 6">
        <text>ATP + H2O = ADP + phosphate + H(+)</text>
        <dbReference type="Rhea" id="RHEA:13065"/>
        <dbReference type="ChEBI" id="CHEBI:15377"/>
        <dbReference type="ChEBI" id="CHEBI:15378"/>
        <dbReference type="ChEBI" id="CHEBI:30616"/>
        <dbReference type="ChEBI" id="CHEBI:43474"/>
        <dbReference type="ChEBI" id="CHEBI:456216"/>
        <dbReference type="EC" id="5.6.2.3"/>
    </reaction>
</comment>
<dbReference type="InterPro" id="IPR010285">
    <property type="entry name" value="DNA_helicase_pif1-like_DEAD"/>
</dbReference>
<keyword evidence="6 9" id="KW-0347">Helicase</keyword>
<dbReference type="InterPro" id="IPR049163">
    <property type="entry name" value="Pif1-like_2B_dom"/>
</dbReference>
<dbReference type="GO" id="GO:0016787">
    <property type="term" value="F:hydrolase activity"/>
    <property type="evidence" value="ECO:0007669"/>
    <property type="project" value="UniProtKB-KW"/>
</dbReference>
<dbReference type="GO" id="GO:0006310">
    <property type="term" value="P:DNA recombination"/>
    <property type="evidence" value="ECO:0007669"/>
    <property type="project" value="UniProtKB-KW"/>
</dbReference>
<dbReference type="Gene3D" id="3.40.50.300">
    <property type="entry name" value="P-loop containing nucleotide triphosphate hydrolases"/>
    <property type="match status" value="1"/>
</dbReference>
<organism evidence="9 10">
    <name type="scientific">Angomonas deanei</name>
    <dbReference type="NCBI Taxonomy" id="59799"/>
    <lineage>
        <taxon>Eukaryota</taxon>
        <taxon>Discoba</taxon>
        <taxon>Euglenozoa</taxon>
        <taxon>Kinetoplastea</taxon>
        <taxon>Metakinetoplastina</taxon>
        <taxon>Trypanosomatida</taxon>
        <taxon>Trypanosomatidae</taxon>
        <taxon>Strigomonadinae</taxon>
        <taxon>Angomonas</taxon>
    </lineage>
</organism>
<evidence type="ECO:0000256" key="7">
    <source>
        <dbReference type="SAM" id="MobiDB-lite"/>
    </source>
</evidence>
<evidence type="ECO:0000256" key="5">
    <source>
        <dbReference type="ARBA" id="ARBA00048954"/>
    </source>
</evidence>
<dbReference type="EMBL" id="LR877173">
    <property type="protein sequence ID" value="CAD2222944.1"/>
    <property type="molecule type" value="Genomic_DNA"/>
</dbReference>
<dbReference type="GO" id="GO:0043139">
    <property type="term" value="F:5'-3' DNA helicase activity"/>
    <property type="evidence" value="ECO:0007669"/>
    <property type="project" value="UniProtKB-EC"/>
</dbReference>
<dbReference type="GO" id="GO:0006281">
    <property type="term" value="P:DNA repair"/>
    <property type="evidence" value="ECO:0007669"/>
    <property type="project" value="UniProtKB-KW"/>
</dbReference>
<dbReference type="Pfam" id="PF05970">
    <property type="entry name" value="PIF1"/>
    <property type="match status" value="1"/>
</dbReference>
<keyword evidence="6" id="KW-0227">DNA damage</keyword>
<feature type="compositionally biased region" description="Basic and acidic residues" evidence="7">
    <location>
        <begin position="25"/>
        <end position="59"/>
    </location>
</feature>
<evidence type="ECO:0000256" key="3">
    <source>
        <dbReference type="ARBA" id="ARBA00011245"/>
    </source>
</evidence>
<sequence>MDNNNTDVNGLEDTELESFMEILVEESKQKEKEKKETEERREKLKKGIKEEDEKGKEEETATTDESTTETEKTKKSDVLFNFQLSPEQEACVEAALRGESILITGGAGTGKSLVLQEIVFQLKNNLTYGGQKRKKGKTVYVTAMTGVAALNIRGTTLHHFAALGYKAEHLESEKVMKQVRSSRKACGRIAYADTLIIDEVSMMKPHLFDVLNDVCKTIRRPRFQQNEDEKDELPFGGIQIILCGDFMQLPPVGSGAQYVFHSKTWAELAPKIIVLQKKFRQEKDLLLQTILDEVRFGELTPKSNLLLLQQSDLYMQRLQQQEQQQLLLGDSPIDHNLQKSKKVTVNLQEVLSADETEEETITAMSPPSFVPENTEKFYVRLCATNAEVDSRNAKFFASLEPKTDMVTHKECLVPTLSANDGKNALSDNNNNMLNLLSEEQRNFLLAEMGTGEVPPLAVETREKEKEDDTSSRKAPLHFYHAKDIVFDNNNNYTFRKTTAVILNHNNNNSETNQEEVKTYGFRFEDSKLPTQLPLKVKTRVMLLHNVSTTLGLVNGSVGEVRGFLNPLEMIELILGTDRLGIEYRKFYKTIASDKKENRNRFEELTTSEVGHFDERLRQLMQQGGYLTVGEVLHTIDSHHMQSLYYWIRTRLFEKHTQQKDKLYASGNNSRSMNVMHLYRHDEVSYQDIFGKSI</sequence>
<comment type="cofactor">
    <cofactor evidence="1 6">
        <name>Mg(2+)</name>
        <dbReference type="ChEBI" id="CHEBI:18420"/>
    </cofactor>
</comment>
<evidence type="ECO:0000256" key="4">
    <source>
        <dbReference type="ARBA" id="ARBA00023172"/>
    </source>
</evidence>
<reference evidence="9 10" key="1">
    <citation type="submission" date="2020-08" db="EMBL/GenBank/DDBJ databases">
        <authorList>
            <person name="Newling K."/>
            <person name="Davey J."/>
            <person name="Forrester S."/>
        </authorList>
    </citation>
    <scope>NUCLEOTIDE SEQUENCE [LARGE SCALE GENOMIC DNA]</scope>
    <source>
        <strain evidence="10">Crithidia deanei Carvalho (ATCC PRA-265)</strain>
    </source>
</reference>
<feature type="domain" description="AAA+ ATPase" evidence="8">
    <location>
        <begin position="97"/>
        <end position="289"/>
    </location>
</feature>
<dbReference type="SUPFAM" id="SSF52540">
    <property type="entry name" value="P-loop containing nucleoside triphosphate hydrolases"/>
    <property type="match status" value="2"/>
</dbReference>
<dbReference type="InterPro" id="IPR003593">
    <property type="entry name" value="AAA+_ATPase"/>
</dbReference>
<keyword evidence="6" id="KW-0234">DNA repair</keyword>
<evidence type="ECO:0000259" key="8">
    <source>
        <dbReference type="SMART" id="SM00382"/>
    </source>
</evidence>
<keyword evidence="6" id="KW-0067">ATP-binding</keyword>
<protein>
    <recommendedName>
        <fullName evidence="6">ATP-dependent DNA helicase</fullName>
        <ecNumber evidence="6">5.6.2.3</ecNumber>
    </recommendedName>
</protein>
<accession>A0A7G2CVJ5</accession>
<dbReference type="Pfam" id="PF21530">
    <property type="entry name" value="Pif1_2B_dom"/>
    <property type="match status" value="1"/>
</dbReference>
<feature type="region of interest" description="Disordered" evidence="7">
    <location>
        <begin position="1"/>
        <end position="73"/>
    </location>
</feature>
<keyword evidence="10" id="KW-1185">Reference proteome</keyword>
<dbReference type="PANTHER" id="PTHR47642">
    <property type="entry name" value="ATP-DEPENDENT DNA HELICASE"/>
    <property type="match status" value="1"/>
</dbReference>
<dbReference type="AlphaFoldDB" id="A0A7G2CVJ5"/>
<evidence type="ECO:0000256" key="2">
    <source>
        <dbReference type="ARBA" id="ARBA00009781"/>
    </source>
</evidence>
<dbReference type="SMART" id="SM00382">
    <property type="entry name" value="AAA"/>
    <property type="match status" value="1"/>
</dbReference>
<dbReference type="GO" id="GO:0005524">
    <property type="term" value="F:ATP binding"/>
    <property type="evidence" value="ECO:0007669"/>
    <property type="project" value="UniProtKB-KW"/>
</dbReference>
<dbReference type="PANTHER" id="PTHR47642:SF7">
    <property type="entry name" value="ATP-DEPENDENT DNA HELICASE PIF1"/>
    <property type="match status" value="1"/>
</dbReference>
<dbReference type="VEuPathDB" id="TriTrypDB:ADEAN_001050000"/>
<evidence type="ECO:0000256" key="1">
    <source>
        <dbReference type="ARBA" id="ARBA00001946"/>
    </source>
</evidence>
<evidence type="ECO:0000313" key="10">
    <source>
        <dbReference type="Proteomes" id="UP000515908"/>
    </source>
</evidence>
<name>A0A7G2CVJ5_9TRYP</name>